<feature type="non-terminal residue" evidence="2">
    <location>
        <position position="242"/>
    </location>
</feature>
<feature type="domain" description="Condensation" evidence="1">
    <location>
        <begin position="10"/>
        <end position="241"/>
    </location>
</feature>
<dbReference type="Proteomes" id="UP000035021">
    <property type="component" value="Unassembled WGS sequence"/>
</dbReference>
<dbReference type="SUPFAM" id="SSF52777">
    <property type="entry name" value="CoA-dependent acyltransferases"/>
    <property type="match status" value="1"/>
</dbReference>
<reference evidence="2 3" key="1">
    <citation type="submission" date="2013-02" db="EMBL/GenBank/DDBJ databases">
        <title>Whole genome shotgun sequence of Gordonia paraffinivorans NBRC 108238.</title>
        <authorList>
            <person name="Isaki-Nakamura S."/>
            <person name="Hosoyama A."/>
            <person name="Tsuchikane K."/>
            <person name="Ando Y."/>
            <person name="Baba S."/>
            <person name="Ohji S."/>
            <person name="Hamada M."/>
            <person name="Tamura T."/>
            <person name="Yamazoe A."/>
            <person name="Yamazaki S."/>
            <person name="Fujita N."/>
        </authorList>
    </citation>
    <scope>NUCLEOTIDE SEQUENCE [LARGE SCALE GENOMIC DNA]</scope>
    <source>
        <strain evidence="2 3">NBRC 108238</strain>
    </source>
</reference>
<accession>A0ABQ0IS05</accession>
<dbReference type="PANTHER" id="PTHR45527">
    <property type="entry name" value="NONRIBOSOMAL PEPTIDE SYNTHETASE"/>
    <property type="match status" value="1"/>
</dbReference>
<dbReference type="Gene3D" id="3.30.559.30">
    <property type="entry name" value="Nonribosomal peptide synthetase, condensation domain"/>
    <property type="match status" value="1"/>
</dbReference>
<organism evidence="2 3">
    <name type="scientific">Gordonia paraffinivorans NBRC 108238</name>
    <dbReference type="NCBI Taxonomy" id="1223543"/>
    <lineage>
        <taxon>Bacteria</taxon>
        <taxon>Bacillati</taxon>
        <taxon>Actinomycetota</taxon>
        <taxon>Actinomycetes</taxon>
        <taxon>Mycobacteriales</taxon>
        <taxon>Gordoniaceae</taxon>
        <taxon>Gordonia</taxon>
    </lineage>
</organism>
<dbReference type="PANTHER" id="PTHR45527:SF1">
    <property type="entry name" value="FATTY ACID SYNTHASE"/>
    <property type="match status" value="1"/>
</dbReference>
<protein>
    <submittedName>
        <fullName evidence="2">Non-ribosomal peptide synthetase</fullName>
    </submittedName>
</protein>
<feature type="non-terminal residue" evidence="2">
    <location>
        <position position="1"/>
    </location>
</feature>
<evidence type="ECO:0000313" key="3">
    <source>
        <dbReference type="Proteomes" id="UP000035021"/>
    </source>
</evidence>
<name>A0ABQ0IS05_9ACTN</name>
<keyword evidence="3" id="KW-1185">Reference proteome</keyword>
<dbReference type="InterPro" id="IPR023213">
    <property type="entry name" value="CAT-like_dom_sf"/>
</dbReference>
<gene>
    <name evidence="2" type="ORF">GP2_105_00010</name>
</gene>
<evidence type="ECO:0000259" key="1">
    <source>
        <dbReference type="Pfam" id="PF00668"/>
    </source>
</evidence>
<evidence type="ECO:0000313" key="2">
    <source>
        <dbReference type="EMBL" id="GAC86336.1"/>
    </source>
</evidence>
<dbReference type="Pfam" id="PF00668">
    <property type="entry name" value="Condensation"/>
    <property type="match status" value="1"/>
</dbReference>
<comment type="caution">
    <text evidence="2">The sequence shown here is derived from an EMBL/GenBank/DDBJ whole genome shotgun (WGS) entry which is preliminary data.</text>
</comment>
<dbReference type="EMBL" id="BAOQ01000105">
    <property type="protein sequence ID" value="GAC86336.1"/>
    <property type="molecule type" value="Genomic_DNA"/>
</dbReference>
<sequence length="242" mass="25991">PDDPSSVIGRQLEYWRRKLEGMSDVLELPTVKPRPRVASGRGATMDFAIPPTTAHGVQRLAEDHGVTPFMVLHAALAVLLSRLAATGDVAISTPVAGRGASQLDPLVGMFVNTLVLRTEVMPGTSFADFLEQVRTTDVDAFANADVPFEVVVDAVRPVRSEAFAPLAQVMLSFDSVTSFDFGEGVGDEVKIAPIAPDQVAAQRDLTVNVSTREFGVWSGSLTFASDLFDAAWAELFARRFVG</sequence>
<dbReference type="Gene3D" id="3.30.559.10">
    <property type="entry name" value="Chloramphenicol acetyltransferase-like domain"/>
    <property type="match status" value="1"/>
</dbReference>
<dbReference type="InterPro" id="IPR001242">
    <property type="entry name" value="Condensation_dom"/>
</dbReference>
<proteinExistence type="predicted"/>